<proteinExistence type="predicted"/>
<reference evidence="3" key="2">
    <citation type="submission" date="2015-01" db="EMBL/GenBank/DDBJ databases">
        <title>Evolutionary Origins and Diversification of the Mycorrhizal Mutualists.</title>
        <authorList>
            <consortium name="DOE Joint Genome Institute"/>
            <consortium name="Mycorrhizal Genomics Consortium"/>
            <person name="Kohler A."/>
            <person name="Kuo A."/>
            <person name="Nagy L.G."/>
            <person name="Floudas D."/>
            <person name="Copeland A."/>
            <person name="Barry K.W."/>
            <person name="Cichocki N."/>
            <person name="Veneault-Fourrey C."/>
            <person name="LaButti K."/>
            <person name="Lindquist E.A."/>
            <person name="Lipzen A."/>
            <person name="Lundell T."/>
            <person name="Morin E."/>
            <person name="Murat C."/>
            <person name="Riley R."/>
            <person name="Ohm R."/>
            <person name="Sun H."/>
            <person name="Tunlid A."/>
            <person name="Henrissat B."/>
            <person name="Grigoriev I.V."/>
            <person name="Hibbett D.S."/>
            <person name="Martin F."/>
        </authorList>
    </citation>
    <scope>NUCLEOTIDE SEQUENCE [LARGE SCALE GENOMIC DNA]</scope>
    <source>
        <strain evidence="3">441</strain>
    </source>
</reference>
<evidence type="ECO:0000256" key="1">
    <source>
        <dbReference type="SAM" id="MobiDB-lite"/>
    </source>
</evidence>
<evidence type="ECO:0000313" key="2">
    <source>
        <dbReference type="EMBL" id="KIK24619.1"/>
    </source>
</evidence>
<feature type="region of interest" description="Disordered" evidence="1">
    <location>
        <begin position="33"/>
        <end position="55"/>
    </location>
</feature>
<name>A0A0C9ZFA9_9AGAM</name>
<protein>
    <submittedName>
        <fullName evidence="2">Uncharacterized protein</fullName>
    </submittedName>
</protein>
<dbReference type="OrthoDB" id="10591187at2759"/>
<gene>
    <name evidence="2" type="ORF">PISMIDRAFT_678000</name>
</gene>
<keyword evidence="3" id="KW-1185">Reference proteome</keyword>
<dbReference type="EMBL" id="KN833714">
    <property type="protein sequence ID" value="KIK24619.1"/>
    <property type="molecule type" value="Genomic_DNA"/>
</dbReference>
<organism evidence="2 3">
    <name type="scientific">Pisolithus microcarpus 441</name>
    <dbReference type="NCBI Taxonomy" id="765257"/>
    <lineage>
        <taxon>Eukaryota</taxon>
        <taxon>Fungi</taxon>
        <taxon>Dikarya</taxon>
        <taxon>Basidiomycota</taxon>
        <taxon>Agaricomycotina</taxon>
        <taxon>Agaricomycetes</taxon>
        <taxon>Agaricomycetidae</taxon>
        <taxon>Boletales</taxon>
        <taxon>Sclerodermatineae</taxon>
        <taxon>Pisolithaceae</taxon>
        <taxon>Pisolithus</taxon>
    </lineage>
</organism>
<dbReference type="AlphaFoldDB" id="A0A0C9ZFA9"/>
<reference evidence="2 3" key="1">
    <citation type="submission" date="2014-04" db="EMBL/GenBank/DDBJ databases">
        <authorList>
            <consortium name="DOE Joint Genome Institute"/>
            <person name="Kuo A."/>
            <person name="Kohler A."/>
            <person name="Costa M.D."/>
            <person name="Nagy L.G."/>
            <person name="Floudas D."/>
            <person name="Copeland A."/>
            <person name="Barry K.W."/>
            <person name="Cichocki N."/>
            <person name="Veneault-Fourrey C."/>
            <person name="LaButti K."/>
            <person name="Lindquist E.A."/>
            <person name="Lipzen A."/>
            <person name="Lundell T."/>
            <person name="Morin E."/>
            <person name="Murat C."/>
            <person name="Sun H."/>
            <person name="Tunlid A."/>
            <person name="Henrissat B."/>
            <person name="Grigoriev I.V."/>
            <person name="Hibbett D.S."/>
            <person name="Martin F."/>
            <person name="Nordberg H.P."/>
            <person name="Cantor M.N."/>
            <person name="Hua S.X."/>
        </authorList>
    </citation>
    <scope>NUCLEOTIDE SEQUENCE [LARGE SCALE GENOMIC DNA]</scope>
    <source>
        <strain evidence="2 3">441</strain>
    </source>
</reference>
<dbReference type="Proteomes" id="UP000054018">
    <property type="component" value="Unassembled WGS sequence"/>
</dbReference>
<accession>A0A0C9ZFA9</accession>
<evidence type="ECO:0000313" key="3">
    <source>
        <dbReference type="Proteomes" id="UP000054018"/>
    </source>
</evidence>
<dbReference type="HOGENOM" id="CLU_2360539_0_0_1"/>
<sequence>MGSHTGEVYYPTAYNVVDTFPIVQPAQGHALHPYPHAYSNASHQMAPSPSRHQRRDIYGGMHENEAAAPQAGQVRLFPITPGVISQTCLFQPHPQT</sequence>